<dbReference type="AlphaFoldDB" id="A0A095SVZ0"/>
<proteinExistence type="predicted"/>
<name>A0A095SVZ0_9FLAO</name>
<dbReference type="EMBL" id="JRHH01000002">
    <property type="protein sequence ID" value="KGD68767.1"/>
    <property type="molecule type" value="Genomic_DNA"/>
</dbReference>
<dbReference type="Proteomes" id="UP000029554">
    <property type="component" value="Unassembled WGS sequence"/>
</dbReference>
<dbReference type="STRING" id="1453498.LG45_03735"/>
<protein>
    <submittedName>
        <fullName evidence="1">Membrane protein</fullName>
    </submittedName>
</protein>
<organism evidence="1 2">
    <name type="scientific">Flavobacterium aquatile LMG 4008 = ATCC 11947</name>
    <dbReference type="NCBI Taxonomy" id="1453498"/>
    <lineage>
        <taxon>Bacteria</taxon>
        <taxon>Pseudomonadati</taxon>
        <taxon>Bacteroidota</taxon>
        <taxon>Flavobacteriia</taxon>
        <taxon>Flavobacteriales</taxon>
        <taxon>Flavobacteriaceae</taxon>
        <taxon>Flavobacterium</taxon>
    </lineage>
</organism>
<evidence type="ECO:0000313" key="1">
    <source>
        <dbReference type="EMBL" id="KGD68767.1"/>
    </source>
</evidence>
<dbReference type="eggNOG" id="COG4772">
    <property type="taxonomic scope" value="Bacteria"/>
</dbReference>
<dbReference type="RefSeq" id="WP_035124513.1">
    <property type="nucleotide sequence ID" value="NZ_JRHH01000002.1"/>
</dbReference>
<keyword evidence="2" id="KW-1185">Reference proteome</keyword>
<evidence type="ECO:0000313" key="2">
    <source>
        <dbReference type="Proteomes" id="UP000029554"/>
    </source>
</evidence>
<sequence>MRLTITFLLLFTNILSAQIKGVVKDSISGKPIPYVNILVEDENIRTTSEENGEFTINPANKKANLIFSALGFEKKKVSVSNAKVVLLKEMSYELDDVFISNRKDEKQIEIGKIDKSEIYQAFENGPTIDVKFFPYQVSYKKTQYLKNVTIFADSRIEDATIKLHFYKVDSDGFPGEELMNKDIILTLKNGVIKNKYNLSKYNLTFPKTGLFVGFEKLLIQKNTVEKTQTNASLNTTKKYNTYLPYVLYGRAEKDFLFTFTKGKWIKQDKRSANSSEKATIDEPAINLILTN</sequence>
<accession>A0A095SVZ0</accession>
<dbReference type="Pfam" id="PF13715">
    <property type="entry name" value="CarbopepD_reg_2"/>
    <property type="match status" value="1"/>
</dbReference>
<comment type="caution">
    <text evidence="1">The sequence shown here is derived from an EMBL/GenBank/DDBJ whole genome shotgun (WGS) entry which is preliminary data.</text>
</comment>
<dbReference type="OrthoDB" id="914976at2"/>
<dbReference type="InterPro" id="IPR008969">
    <property type="entry name" value="CarboxyPept-like_regulatory"/>
</dbReference>
<dbReference type="SUPFAM" id="SSF49464">
    <property type="entry name" value="Carboxypeptidase regulatory domain-like"/>
    <property type="match status" value="1"/>
</dbReference>
<reference evidence="1 2" key="1">
    <citation type="submission" date="2014-09" db="EMBL/GenBank/DDBJ databases">
        <title>Whole Genome Shotgun of Flavobacterium aquatile LMG 4008.</title>
        <authorList>
            <person name="Gale A.N."/>
            <person name="Pipes S.E."/>
            <person name="Newman J.D."/>
        </authorList>
    </citation>
    <scope>NUCLEOTIDE SEQUENCE [LARGE SCALE GENOMIC DNA]</scope>
    <source>
        <strain evidence="1 2">LMG 4008</strain>
    </source>
</reference>
<gene>
    <name evidence="1" type="ORF">LG45_03735</name>
</gene>
<dbReference type="Gene3D" id="2.60.40.1120">
    <property type="entry name" value="Carboxypeptidase-like, regulatory domain"/>
    <property type="match status" value="1"/>
</dbReference>